<dbReference type="Proteomes" id="UP000050384">
    <property type="component" value="Unassembled WGS sequence"/>
</dbReference>
<dbReference type="EMBL" id="LJRI01000710">
    <property type="protein sequence ID" value="KPY92508.1"/>
    <property type="molecule type" value="Genomic_DNA"/>
</dbReference>
<dbReference type="CDD" id="cd01392">
    <property type="entry name" value="HTH_LacI"/>
    <property type="match status" value="1"/>
</dbReference>
<reference evidence="2 3" key="1">
    <citation type="submission" date="2015-09" db="EMBL/GenBank/DDBJ databases">
        <title>Genome announcement of multiple Pseudomonas syringae strains.</title>
        <authorList>
            <person name="Thakur S."/>
            <person name="Wang P.W."/>
            <person name="Gong Y."/>
            <person name="Weir B.S."/>
            <person name="Guttman D.S."/>
        </authorList>
    </citation>
    <scope>NUCLEOTIDE SEQUENCE [LARGE SCALE GENOMIC DNA]</scope>
    <source>
        <strain evidence="2 3">ICMP16929</strain>
    </source>
</reference>
<dbReference type="AlphaFoldDB" id="A0A0Q0D3Z8"/>
<dbReference type="Gene3D" id="1.10.260.40">
    <property type="entry name" value="lambda repressor-like DNA-binding domains"/>
    <property type="match status" value="1"/>
</dbReference>
<dbReference type="PATRIC" id="fig|264459.3.peg.6248"/>
<dbReference type="GO" id="GO:0006355">
    <property type="term" value="P:regulation of DNA-templated transcription"/>
    <property type="evidence" value="ECO:0007669"/>
    <property type="project" value="InterPro"/>
</dbReference>
<dbReference type="PROSITE" id="PS50932">
    <property type="entry name" value="HTH_LACI_2"/>
    <property type="match status" value="1"/>
</dbReference>
<dbReference type="SUPFAM" id="SSF47413">
    <property type="entry name" value="lambda repressor-like DNA-binding domains"/>
    <property type="match status" value="1"/>
</dbReference>
<dbReference type="GO" id="GO:0003677">
    <property type="term" value="F:DNA binding"/>
    <property type="evidence" value="ECO:0007669"/>
    <property type="project" value="InterPro"/>
</dbReference>
<evidence type="ECO:0000313" key="2">
    <source>
        <dbReference type="EMBL" id="KPY92508.1"/>
    </source>
</evidence>
<organism evidence="2 3">
    <name type="scientific">Pseudomonas syringae pv. spinaceae</name>
    <dbReference type="NCBI Taxonomy" id="264459"/>
    <lineage>
        <taxon>Bacteria</taxon>
        <taxon>Pseudomonadati</taxon>
        <taxon>Pseudomonadota</taxon>
        <taxon>Gammaproteobacteria</taxon>
        <taxon>Pseudomonadales</taxon>
        <taxon>Pseudomonadaceae</taxon>
        <taxon>Pseudomonas</taxon>
        <taxon>Pseudomonas syringae</taxon>
    </lineage>
</organism>
<name>A0A0Q0D3Z8_PSESX</name>
<evidence type="ECO:0000313" key="3">
    <source>
        <dbReference type="Proteomes" id="UP000050384"/>
    </source>
</evidence>
<proteinExistence type="predicted"/>
<dbReference type="InterPro" id="IPR010982">
    <property type="entry name" value="Lambda_DNA-bd_dom_sf"/>
</dbReference>
<comment type="caution">
    <text evidence="2">The sequence shown here is derived from an EMBL/GenBank/DDBJ whole genome shotgun (WGS) entry which is preliminary data.</text>
</comment>
<dbReference type="InterPro" id="IPR000843">
    <property type="entry name" value="HTH_LacI"/>
</dbReference>
<feature type="domain" description="HTH lacI-type" evidence="1">
    <location>
        <begin position="19"/>
        <end position="59"/>
    </location>
</feature>
<sequence>MMEKECQNMSELPRRKLRPTMADVAREAGVSLSTVDRVLNLRADVRTDTAQRIAAAAAL</sequence>
<accession>A0A0Q0D3Z8</accession>
<dbReference type="Pfam" id="PF00356">
    <property type="entry name" value="LacI"/>
    <property type="match status" value="1"/>
</dbReference>
<feature type="non-terminal residue" evidence="2">
    <location>
        <position position="59"/>
    </location>
</feature>
<evidence type="ECO:0000259" key="1">
    <source>
        <dbReference type="PROSITE" id="PS50932"/>
    </source>
</evidence>
<dbReference type="PROSITE" id="PS00356">
    <property type="entry name" value="HTH_LACI_1"/>
    <property type="match status" value="1"/>
</dbReference>
<gene>
    <name evidence="2" type="ORF">ALO94_03982</name>
</gene>
<protein>
    <submittedName>
        <fullName evidence="2">Transcriptional regulator, LacI family</fullName>
    </submittedName>
</protein>
<dbReference type="PRINTS" id="PR00036">
    <property type="entry name" value="HTHLACI"/>
</dbReference>